<dbReference type="Proteomes" id="UP001057402">
    <property type="component" value="Chromosome 1"/>
</dbReference>
<name>A0ACB9SAH2_9MYRT</name>
<organism evidence="1 2">
    <name type="scientific">Melastoma candidum</name>
    <dbReference type="NCBI Taxonomy" id="119954"/>
    <lineage>
        <taxon>Eukaryota</taxon>
        <taxon>Viridiplantae</taxon>
        <taxon>Streptophyta</taxon>
        <taxon>Embryophyta</taxon>
        <taxon>Tracheophyta</taxon>
        <taxon>Spermatophyta</taxon>
        <taxon>Magnoliopsida</taxon>
        <taxon>eudicotyledons</taxon>
        <taxon>Gunneridae</taxon>
        <taxon>Pentapetalae</taxon>
        <taxon>rosids</taxon>
        <taxon>malvids</taxon>
        <taxon>Myrtales</taxon>
        <taxon>Melastomataceae</taxon>
        <taxon>Melastomatoideae</taxon>
        <taxon>Melastomateae</taxon>
        <taxon>Melastoma</taxon>
    </lineage>
</organism>
<keyword evidence="2" id="KW-1185">Reference proteome</keyword>
<evidence type="ECO:0000313" key="1">
    <source>
        <dbReference type="EMBL" id="KAI4388059.1"/>
    </source>
</evidence>
<accession>A0ACB9SAH2</accession>
<sequence length="422" mass="49729">MEDNDAHADLYPTSNYDHSHRDFNGQWSIFRVPAHLRQVDDKAYRPRVVSIGPFHRQDPRLSPMEAQKLRFYNRLMREMGHQDRNVGILSAMKRLESDARKCYSEEFDDIPSHEFVNMLVLDSCFIVELMRLHHWYSQGSMVIYPDEPIFATRWMMPNLTRDLLMLENQVPMFVLEEVFRLTTFDEKAIPLEHLALSFFEPLRPQKGTYKNSKMTNRGEHHHHLLSLFHSSFVSDDYHRPSGQNRSFRWNRHDNLPGKLWVHEAKRLKQNGIRFRNNHENLLDIKFNNRELTIPTLFIDECTGPLLRNLLAYEQCDAYVTPYFTCYAIFLNSIIDSTEDLEILQDAGIIMQSVDEDEDVVKLINSLTKELVFDLHDMDNNYIAKQIEDINSFCQSWVSKCLQKVSNMDLIGIAVSLFFPSFR</sequence>
<protein>
    <submittedName>
        <fullName evidence="1">Uncharacterized protein</fullName>
    </submittedName>
</protein>
<proteinExistence type="predicted"/>
<evidence type="ECO:0000313" key="2">
    <source>
        <dbReference type="Proteomes" id="UP001057402"/>
    </source>
</evidence>
<reference evidence="2" key="1">
    <citation type="journal article" date="2023" name="Front. Plant Sci.">
        <title>Chromosomal-level genome assembly of Melastoma candidum provides insights into trichome evolution.</title>
        <authorList>
            <person name="Zhong Y."/>
            <person name="Wu W."/>
            <person name="Sun C."/>
            <person name="Zou P."/>
            <person name="Liu Y."/>
            <person name="Dai S."/>
            <person name="Zhou R."/>
        </authorList>
    </citation>
    <scope>NUCLEOTIDE SEQUENCE [LARGE SCALE GENOMIC DNA]</scope>
</reference>
<gene>
    <name evidence="1" type="ORF">MLD38_000429</name>
</gene>
<comment type="caution">
    <text evidence="1">The sequence shown here is derived from an EMBL/GenBank/DDBJ whole genome shotgun (WGS) entry which is preliminary data.</text>
</comment>
<dbReference type="EMBL" id="CM042880">
    <property type="protein sequence ID" value="KAI4388059.1"/>
    <property type="molecule type" value="Genomic_DNA"/>
</dbReference>